<dbReference type="Proteomes" id="UP000695562">
    <property type="component" value="Unassembled WGS sequence"/>
</dbReference>
<accession>A0A8J4Q4H1</accession>
<dbReference type="AlphaFoldDB" id="A0A8J4Q4H1"/>
<proteinExistence type="predicted"/>
<sequence>MWQKKNQGSLDEESELIKIELDDETLPPNSFKIAICTPKNTPIDKLIYIQSNTGKIFKIKAGKNTGSDLHEGVKFDSRIIDFTDFDSAQFFYFKEIPGENGANDRLCNIRTRVVEKSNLRLLDHKGIIIYWNDENDDYFSNDSNRIDPRILLN</sequence>
<reference evidence="1" key="1">
    <citation type="submission" date="2020-01" db="EMBL/GenBank/DDBJ databases">
        <title>Development of genomics and gene disruption for Polysphondylium violaceum indicates a role for the polyketide synthase stlB in stalk morphogenesis.</title>
        <authorList>
            <person name="Narita B."/>
            <person name="Kawabe Y."/>
            <person name="Kin K."/>
            <person name="Saito T."/>
            <person name="Gibbs R."/>
            <person name="Kuspa A."/>
            <person name="Muzny D."/>
            <person name="Queller D."/>
            <person name="Richards S."/>
            <person name="Strassman J."/>
            <person name="Sucgang R."/>
            <person name="Worley K."/>
            <person name="Schaap P."/>
        </authorList>
    </citation>
    <scope>NUCLEOTIDE SEQUENCE</scope>
    <source>
        <strain evidence="1">QSvi11</strain>
    </source>
</reference>
<dbReference type="EMBL" id="AJWJ01000001">
    <property type="protein sequence ID" value="KAF2078640.1"/>
    <property type="molecule type" value="Genomic_DNA"/>
</dbReference>
<gene>
    <name evidence="1" type="ORF">CYY_000011</name>
</gene>
<name>A0A8J4Q4H1_9MYCE</name>
<protein>
    <submittedName>
        <fullName evidence="1">Uncharacterized protein</fullName>
    </submittedName>
</protein>
<evidence type="ECO:0000313" key="2">
    <source>
        <dbReference type="Proteomes" id="UP000695562"/>
    </source>
</evidence>
<evidence type="ECO:0000313" key="1">
    <source>
        <dbReference type="EMBL" id="KAF2078640.1"/>
    </source>
</evidence>
<comment type="caution">
    <text evidence="1">The sequence shown here is derived from an EMBL/GenBank/DDBJ whole genome shotgun (WGS) entry which is preliminary data.</text>
</comment>
<keyword evidence="2" id="KW-1185">Reference proteome</keyword>
<organism evidence="1 2">
    <name type="scientific">Polysphondylium violaceum</name>
    <dbReference type="NCBI Taxonomy" id="133409"/>
    <lineage>
        <taxon>Eukaryota</taxon>
        <taxon>Amoebozoa</taxon>
        <taxon>Evosea</taxon>
        <taxon>Eumycetozoa</taxon>
        <taxon>Dictyostelia</taxon>
        <taxon>Dictyosteliales</taxon>
        <taxon>Dictyosteliaceae</taxon>
        <taxon>Polysphondylium</taxon>
    </lineage>
</organism>